<dbReference type="Gene3D" id="3.30.460.10">
    <property type="entry name" value="Beta Polymerase, domain 2"/>
    <property type="match status" value="1"/>
</dbReference>
<name>A0A519BJ31_ACIG2</name>
<dbReference type="AlphaFoldDB" id="A0A519BJ31"/>
<feature type="domain" description="Polymerase beta nucleotidyltransferase" evidence="1">
    <location>
        <begin position="30"/>
        <end position="83"/>
    </location>
</feature>
<dbReference type="GO" id="GO:0016740">
    <property type="term" value="F:transferase activity"/>
    <property type="evidence" value="ECO:0007669"/>
    <property type="project" value="UniProtKB-KW"/>
</dbReference>
<comment type="caution">
    <text evidence="2">The sequence shown here is derived from an EMBL/GenBank/DDBJ whole genome shotgun (WGS) entry which is preliminary data.</text>
</comment>
<protein>
    <submittedName>
        <fullName evidence="2">Nucleotidyltransferase domain-containing protein</fullName>
    </submittedName>
</protein>
<accession>A0A519BJ31</accession>
<evidence type="ECO:0000313" key="3">
    <source>
        <dbReference type="Proteomes" id="UP000316562"/>
    </source>
</evidence>
<dbReference type="PANTHER" id="PTHR33933:SF3">
    <property type="entry name" value="PROTEIN ADENYLYLTRANSFERASE MJ0604-RELATED"/>
    <property type="match status" value="1"/>
</dbReference>
<reference evidence="2 3" key="1">
    <citation type="journal article" date="2019" name="ISME J.">
        <title>Insights into ecological role of a new deltaproteobacterial order Candidatus Acidulodesulfobacterales by metagenomics and metatranscriptomics.</title>
        <authorList>
            <person name="Tan S."/>
            <person name="Liu J."/>
            <person name="Fang Y."/>
            <person name="Hedlund B.P."/>
            <person name="Lian Z.H."/>
            <person name="Huang L.Y."/>
            <person name="Li J.T."/>
            <person name="Huang L.N."/>
            <person name="Li W.J."/>
            <person name="Jiang H.C."/>
            <person name="Dong H.L."/>
            <person name="Shu W.S."/>
        </authorList>
    </citation>
    <scope>NUCLEOTIDE SEQUENCE [LARGE SCALE GENOMIC DNA]</scope>
    <source>
        <strain evidence="2">AP2</strain>
    </source>
</reference>
<dbReference type="Proteomes" id="UP000316562">
    <property type="component" value="Unassembled WGS sequence"/>
</dbReference>
<organism evidence="2 3">
    <name type="scientific">Acididesulfobacter guangdongensis</name>
    <dbReference type="NCBI Taxonomy" id="2597225"/>
    <lineage>
        <taxon>Bacteria</taxon>
        <taxon>Deltaproteobacteria</taxon>
        <taxon>Candidatus Acidulodesulfobacterales</taxon>
        <taxon>Candidatus Acididesulfobacter</taxon>
    </lineage>
</organism>
<dbReference type="InterPro" id="IPR041633">
    <property type="entry name" value="Polbeta"/>
</dbReference>
<evidence type="ECO:0000259" key="1">
    <source>
        <dbReference type="Pfam" id="PF18765"/>
    </source>
</evidence>
<dbReference type="InterPro" id="IPR052548">
    <property type="entry name" value="Type_VII_TA_antitoxin"/>
</dbReference>
<gene>
    <name evidence="2" type="ORF">EVJ46_03275</name>
</gene>
<dbReference type="PANTHER" id="PTHR33933">
    <property type="entry name" value="NUCLEOTIDYLTRANSFERASE"/>
    <property type="match status" value="1"/>
</dbReference>
<evidence type="ECO:0000313" key="2">
    <source>
        <dbReference type="EMBL" id="RZD17267.1"/>
    </source>
</evidence>
<dbReference type="Pfam" id="PF18765">
    <property type="entry name" value="Polbeta"/>
    <property type="match status" value="1"/>
</dbReference>
<dbReference type="CDD" id="cd05403">
    <property type="entry name" value="NT_KNTase_like"/>
    <property type="match status" value="1"/>
</dbReference>
<dbReference type="InterPro" id="IPR043519">
    <property type="entry name" value="NT_sf"/>
</dbReference>
<sequence length="120" mass="14212">MNNINIQYKDTENTVVILHKAKKIITEEIEKADYKVEAIYLFGSRARGDYKEDSDRDFFVITDKNILKEDMKLMLRSIRRKMADDNISNDVIVKSRYIYENQKRDTGFLSYYVNKKGISL</sequence>
<keyword evidence="2" id="KW-0808">Transferase</keyword>
<dbReference type="SUPFAM" id="SSF81301">
    <property type="entry name" value="Nucleotidyltransferase"/>
    <property type="match status" value="1"/>
</dbReference>
<dbReference type="EMBL" id="SGBC01000001">
    <property type="protein sequence ID" value="RZD17267.1"/>
    <property type="molecule type" value="Genomic_DNA"/>
</dbReference>
<proteinExistence type="predicted"/>